<keyword evidence="2" id="KW-0472">Membrane</keyword>
<dbReference type="Proteomes" id="UP000783871">
    <property type="component" value="Unassembled WGS sequence"/>
</dbReference>
<evidence type="ECO:0000313" key="5">
    <source>
        <dbReference type="Proteomes" id="UP000783871"/>
    </source>
</evidence>
<name>A0ABX0ZCC1_9ACTN</name>
<dbReference type="Pfam" id="PF03703">
    <property type="entry name" value="bPH_2"/>
    <property type="match status" value="1"/>
</dbReference>
<organism evidence="4 5">
    <name type="scientific">Micromonospora thermarum</name>
    <dbReference type="NCBI Taxonomy" id="2720024"/>
    <lineage>
        <taxon>Bacteria</taxon>
        <taxon>Bacillati</taxon>
        <taxon>Actinomycetota</taxon>
        <taxon>Actinomycetes</taxon>
        <taxon>Micromonosporales</taxon>
        <taxon>Micromonosporaceae</taxon>
        <taxon>Micromonospora</taxon>
    </lineage>
</organism>
<protein>
    <submittedName>
        <fullName evidence="4">PH domain-containing protein</fullName>
    </submittedName>
</protein>
<evidence type="ECO:0000256" key="1">
    <source>
        <dbReference type="SAM" id="MobiDB-lite"/>
    </source>
</evidence>
<feature type="transmembrane region" description="Helical" evidence="2">
    <location>
        <begin position="115"/>
        <end position="135"/>
    </location>
</feature>
<keyword evidence="2" id="KW-1133">Transmembrane helix</keyword>
<accession>A0ABX0ZCC1</accession>
<feature type="domain" description="YdbS-like PH" evidence="3">
    <location>
        <begin position="171"/>
        <end position="241"/>
    </location>
</feature>
<gene>
    <name evidence="4" type="ORF">HCJ94_16835</name>
</gene>
<proteinExistence type="predicted"/>
<keyword evidence="2" id="KW-0812">Transmembrane</keyword>
<keyword evidence="5" id="KW-1185">Reference proteome</keyword>
<reference evidence="4 5" key="1">
    <citation type="submission" date="2020-03" db="EMBL/GenBank/DDBJ databases">
        <title>WGS of actinomycetes isolated from Thailand.</title>
        <authorList>
            <person name="Thawai C."/>
        </authorList>
    </citation>
    <scope>NUCLEOTIDE SEQUENCE [LARGE SCALE GENOMIC DNA]</scope>
    <source>
        <strain evidence="4 5">HSS6-12</strain>
    </source>
</reference>
<sequence length="392" mass="43561">MTDLSPWLGRKLVTWSARLHYPDDHERAEIRAEEHAAIINERPGKLFKLGTGLGFLADALLSRLRRLTGREPAGEVANDLLGARRVLPLEDEPTAGVARYLFPTERYRGEWRRHWIHPLKSAGVIMIYAVLGVVAADQRVDPRYTGWVIAVVLVGAVLLIAYRVLGWYLGRFVITNKRLMSTEGVFVRRVGMIPLLRVTDMRYVQSPLGRLLNYGTFQLESASRRNALRRVVDLPNPNELYLRLVEEMYEPDAVEARLGVDVTDPHREADDLSDPELALGHGTELQRHDDVTPPDASGLDAVDPAAVRREVVLRVAELSTQLTALTEAISRLDLGQPDPVGSDGTEAPGPAASDPEGHEVEGHEFVPADPPPVWPVLRSRRPRTDPLPGTSD</sequence>
<dbReference type="PANTHER" id="PTHR37938">
    <property type="entry name" value="BLL0215 PROTEIN"/>
    <property type="match status" value="1"/>
</dbReference>
<evidence type="ECO:0000313" key="4">
    <source>
        <dbReference type="EMBL" id="NJP33600.1"/>
    </source>
</evidence>
<dbReference type="PANTHER" id="PTHR37938:SF1">
    <property type="entry name" value="BLL0215 PROTEIN"/>
    <property type="match status" value="1"/>
</dbReference>
<feature type="compositionally biased region" description="Basic and acidic residues" evidence="1">
    <location>
        <begin position="355"/>
        <end position="366"/>
    </location>
</feature>
<feature type="transmembrane region" description="Helical" evidence="2">
    <location>
        <begin position="147"/>
        <end position="170"/>
    </location>
</feature>
<evidence type="ECO:0000259" key="3">
    <source>
        <dbReference type="Pfam" id="PF03703"/>
    </source>
</evidence>
<comment type="caution">
    <text evidence="4">The sequence shown here is derived from an EMBL/GenBank/DDBJ whole genome shotgun (WGS) entry which is preliminary data.</text>
</comment>
<dbReference type="InterPro" id="IPR005182">
    <property type="entry name" value="YdbS-like_PH"/>
</dbReference>
<feature type="region of interest" description="Disordered" evidence="1">
    <location>
        <begin position="333"/>
        <end position="392"/>
    </location>
</feature>
<dbReference type="EMBL" id="JAATEO010000017">
    <property type="protein sequence ID" value="NJP33600.1"/>
    <property type="molecule type" value="Genomic_DNA"/>
</dbReference>
<evidence type="ECO:0000256" key="2">
    <source>
        <dbReference type="SAM" id="Phobius"/>
    </source>
</evidence>